<protein>
    <submittedName>
        <fullName evidence="1">Uncharacterized protein</fullName>
    </submittedName>
</protein>
<comment type="caution">
    <text evidence="1">The sequence shown here is derived from an EMBL/GenBank/DDBJ whole genome shotgun (WGS) entry which is preliminary data.</text>
</comment>
<evidence type="ECO:0000313" key="2">
    <source>
        <dbReference type="Proteomes" id="UP000037020"/>
    </source>
</evidence>
<reference evidence="1 2" key="1">
    <citation type="submission" date="2015-07" db="EMBL/GenBank/DDBJ databases">
        <authorList>
            <person name="Ju K.-S."/>
            <person name="Doroghazi J.R."/>
            <person name="Metcalf W.W."/>
        </authorList>
    </citation>
    <scope>NUCLEOTIDE SEQUENCE [LARGE SCALE GENOMIC DNA]</scope>
    <source>
        <strain evidence="1 2">NRRL B-3589</strain>
    </source>
</reference>
<proteinExistence type="predicted"/>
<feature type="non-terminal residue" evidence="1">
    <location>
        <position position="1"/>
    </location>
</feature>
<dbReference type="Proteomes" id="UP000037020">
    <property type="component" value="Unassembled WGS sequence"/>
</dbReference>
<keyword evidence="2" id="KW-1185">Reference proteome</keyword>
<dbReference type="EMBL" id="LGUT01001573">
    <property type="protein sequence ID" value="KOG88677.1"/>
    <property type="molecule type" value="Genomic_DNA"/>
</dbReference>
<gene>
    <name evidence="1" type="ORF">ADK38_18485</name>
</gene>
<name>A0ABR5J5M0_9ACTN</name>
<organism evidence="1 2">
    <name type="scientific">Streptomyces varsoviensis</name>
    <dbReference type="NCBI Taxonomy" id="67373"/>
    <lineage>
        <taxon>Bacteria</taxon>
        <taxon>Bacillati</taxon>
        <taxon>Actinomycetota</taxon>
        <taxon>Actinomycetes</taxon>
        <taxon>Kitasatosporales</taxon>
        <taxon>Streptomycetaceae</taxon>
        <taxon>Streptomyces</taxon>
    </lineage>
</organism>
<evidence type="ECO:0000313" key="1">
    <source>
        <dbReference type="EMBL" id="KOG88677.1"/>
    </source>
</evidence>
<accession>A0ABR5J5M0</accession>
<sequence length="106" mass="11637">ASDTSVARKCTVSAPRFTSSPGTSSKDPAFWPARGTYAKTTTRCADINVKLDKTRNVRTCFKKTGCSRYRKLTAGKWGLAAENVKDNVPFYLQFEGTSKATGLIDY</sequence>